<dbReference type="OMA" id="LYTHMTV"/>
<dbReference type="EMBL" id="CH991549">
    <property type="protein sequence ID" value="EDQ89927.1"/>
    <property type="molecule type" value="Genomic_DNA"/>
</dbReference>
<dbReference type="GeneID" id="5890612"/>
<dbReference type="PANTHER" id="PTHR21231">
    <property type="entry name" value="XPA-BINDING PROTEIN 1-RELATED"/>
    <property type="match status" value="1"/>
</dbReference>
<evidence type="ECO:0000256" key="1">
    <source>
        <dbReference type="ARBA" id="ARBA00002411"/>
    </source>
</evidence>
<evidence type="ECO:0000256" key="5">
    <source>
        <dbReference type="ARBA" id="ARBA00022801"/>
    </source>
</evidence>
<dbReference type="InParanoid" id="A9UXY7"/>
<comment type="similarity">
    <text evidence="2 7">Belongs to the GPN-loop GTPase family.</text>
</comment>
<accession>A9UXY7</accession>
<dbReference type="eggNOG" id="KOG1534">
    <property type="taxonomic scope" value="Eukaryota"/>
</dbReference>
<organism evidence="9 10">
    <name type="scientific">Monosiga brevicollis</name>
    <name type="common">Choanoflagellate</name>
    <dbReference type="NCBI Taxonomy" id="81824"/>
    <lineage>
        <taxon>Eukaryota</taxon>
        <taxon>Choanoflagellata</taxon>
        <taxon>Craspedida</taxon>
        <taxon>Salpingoecidae</taxon>
        <taxon>Monosiga</taxon>
    </lineage>
</organism>
<dbReference type="Proteomes" id="UP000001357">
    <property type="component" value="Unassembled WGS sequence"/>
</dbReference>
<dbReference type="PANTHER" id="PTHR21231:SF7">
    <property type="entry name" value="GPN-LOOP GTPASE 3"/>
    <property type="match status" value="1"/>
</dbReference>
<dbReference type="AlphaFoldDB" id="A9UXY7"/>
<dbReference type="InterPro" id="IPR030228">
    <property type="entry name" value="Gpn3"/>
</dbReference>
<evidence type="ECO:0000256" key="7">
    <source>
        <dbReference type="RuleBase" id="RU365059"/>
    </source>
</evidence>
<comment type="function">
    <text evidence="1">Small GTPase required for proper localization of RNA polymerase II (RNAPII). May act at an RNAP assembly step prior to nuclear import.</text>
</comment>
<evidence type="ECO:0000256" key="3">
    <source>
        <dbReference type="ARBA" id="ARBA00014587"/>
    </source>
</evidence>
<dbReference type="InterPro" id="IPR004130">
    <property type="entry name" value="Gpn"/>
</dbReference>
<dbReference type="GO" id="GO:0005525">
    <property type="term" value="F:GTP binding"/>
    <property type="evidence" value="ECO:0007669"/>
    <property type="project" value="UniProtKB-KW"/>
</dbReference>
<dbReference type="CDD" id="cd17872">
    <property type="entry name" value="GPN3"/>
    <property type="match status" value="1"/>
</dbReference>
<reference evidence="9 10" key="1">
    <citation type="journal article" date="2008" name="Nature">
        <title>The genome of the choanoflagellate Monosiga brevicollis and the origin of metazoans.</title>
        <authorList>
            <consortium name="JGI Sequencing"/>
            <person name="King N."/>
            <person name="Westbrook M.J."/>
            <person name="Young S.L."/>
            <person name="Kuo A."/>
            <person name="Abedin M."/>
            <person name="Chapman J."/>
            <person name="Fairclough S."/>
            <person name="Hellsten U."/>
            <person name="Isogai Y."/>
            <person name="Letunic I."/>
            <person name="Marr M."/>
            <person name="Pincus D."/>
            <person name="Putnam N."/>
            <person name="Rokas A."/>
            <person name="Wright K.J."/>
            <person name="Zuzow R."/>
            <person name="Dirks W."/>
            <person name="Good M."/>
            <person name="Goodstein D."/>
            <person name="Lemons D."/>
            <person name="Li W."/>
            <person name="Lyons J.B."/>
            <person name="Morris A."/>
            <person name="Nichols S."/>
            <person name="Richter D.J."/>
            <person name="Salamov A."/>
            <person name="Bork P."/>
            <person name="Lim W.A."/>
            <person name="Manning G."/>
            <person name="Miller W.T."/>
            <person name="McGinnis W."/>
            <person name="Shapiro H."/>
            <person name="Tjian R."/>
            <person name="Grigoriev I.V."/>
            <person name="Rokhsar D."/>
        </authorList>
    </citation>
    <scope>NUCLEOTIDE SEQUENCE [LARGE SCALE GENOMIC DNA]</scope>
    <source>
        <strain evidence="10">MX1 / ATCC 50154</strain>
    </source>
</reference>
<feature type="region of interest" description="Disordered" evidence="8">
    <location>
        <begin position="252"/>
        <end position="275"/>
    </location>
</feature>
<evidence type="ECO:0000256" key="2">
    <source>
        <dbReference type="ARBA" id="ARBA00005290"/>
    </source>
</evidence>
<dbReference type="InterPro" id="IPR027417">
    <property type="entry name" value="P-loop_NTPase"/>
</dbReference>
<feature type="compositionally biased region" description="Acidic residues" evidence="8">
    <location>
        <begin position="266"/>
        <end position="275"/>
    </location>
</feature>
<dbReference type="SUPFAM" id="SSF52540">
    <property type="entry name" value="P-loop containing nucleoside triphosphate hydrolases"/>
    <property type="match status" value="1"/>
</dbReference>
<protein>
    <recommendedName>
        <fullName evidence="3 7">GPN-loop GTPase 3</fullName>
    </recommendedName>
</protein>
<dbReference type="STRING" id="81824.A9UXY7"/>
<keyword evidence="10" id="KW-1185">Reference proteome</keyword>
<evidence type="ECO:0000256" key="4">
    <source>
        <dbReference type="ARBA" id="ARBA00022741"/>
    </source>
</evidence>
<keyword evidence="5 7" id="KW-0378">Hydrolase</keyword>
<evidence type="ECO:0000313" key="9">
    <source>
        <dbReference type="EMBL" id="EDQ89927.1"/>
    </source>
</evidence>
<dbReference type="KEGG" id="mbr:MONBRDRAFT_18837"/>
<dbReference type="FunFam" id="3.40.50.300:FF:000616">
    <property type="entry name" value="GPN-loop GTPase 3"/>
    <property type="match status" value="1"/>
</dbReference>
<keyword evidence="4 7" id="KW-0547">Nucleotide-binding</keyword>
<name>A9UXY7_MONBE</name>
<keyword evidence="6 7" id="KW-0342">GTP-binding</keyword>
<sequence length="275" mass="31279">MPRYAQIIMGPAGCGKSTYCYHMQQHLELAGRTAHVINLDPAAENFEYPVAWDIRDVISVEDVSETLHLGPNGGLIYCMEFLLQNLEVLDEALNYDDDYILIDCPGQIELYTHLPLMRQLMDHLQSLDYKLVAVYLLDCQFIDDTAKFFAGVLSAMSAMLQLEVPHLNLLSKMDLLGEDRRRDLDDFLSADADMLLATANMYTTERQQRLNSAMANLIDDFSLVRFLPLDNTDEGNLEAILINTDHCLQYGEEEEPREPADLDNDRNDDDSSFPM</sequence>
<dbReference type="Gene3D" id="3.40.50.300">
    <property type="entry name" value="P-loop containing nucleotide triphosphate hydrolases"/>
    <property type="match status" value="1"/>
</dbReference>
<evidence type="ECO:0000313" key="10">
    <source>
        <dbReference type="Proteomes" id="UP000001357"/>
    </source>
</evidence>
<gene>
    <name evidence="9" type="ORF">MONBRDRAFT_18837</name>
</gene>
<evidence type="ECO:0000256" key="8">
    <source>
        <dbReference type="SAM" id="MobiDB-lite"/>
    </source>
</evidence>
<dbReference type="FunCoup" id="A9UXY7">
    <property type="interactions" value="494"/>
</dbReference>
<comment type="subunit">
    <text evidence="7">Binds to RNA polymerase II (RNAPII).</text>
</comment>
<dbReference type="RefSeq" id="XP_001745349.1">
    <property type="nucleotide sequence ID" value="XM_001745297.1"/>
</dbReference>
<comment type="function">
    <text evidence="7">Small GTPase required for proper nuclear import of RNA polymerase II and III (RNAPII and RNAPIII). May act at an RNAP assembly step prior to nuclear import.</text>
</comment>
<evidence type="ECO:0000256" key="6">
    <source>
        <dbReference type="ARBA" id="ARBA00023134"/>
    </source>
</evidence>
<dbReference type="Pfam" id="PF03029">
    <property type="entry name" value="ATP_bind_1"/>
    <property type="match status" value="1"/>
</dbReference>
<proteinExistence type="inferred from homology"/>
<dbReference type="GO" id="GO:0003924">
    <property type="term" value="F:GTPase activity"/>
    <property type="evidence" value="ECO:0000318"/>
    <property type="project" value="GO_Central"/>
</dbReference>